<reference evidence="1" key="2">
    <citation type="submission" date="2020-09" db="EMBL/GenBank/DDBJ databases">
        <authorList>
            <person name="Sun Q."/>
            <person name="Zhou Y."/>
        </authorList>
    </citation>
    <scope>NUCLEOTIDE SEQUENCE</scope>
    <source>
        <strain evidence="1">CGMCC 1.3617</strain>
    </source>
</reference>
<reference evidence="1" key="1">
    <citation type="journal article" date="2014" name="Int. J. Syst. Evol. Microbiol.">
        <title>Complete genome sequence of Corynebacterium casei LMG S-19264T (=DSM 44701T), isolated from a smear-ripened cheese.</title>
        <authorList>
            <consortium name="US DOE Joint Genome Institute (JGI-PGF)"/>
            <person name="Walter F."/>
            <person name="Albersmeier A."/>
            <person name="Kalinowski J."/>
            <person name="Ruckert C."/>
        </authorList>
    </citation>
    <scope>NUCLEOTIDE SEQUENCE</scope>
    <source>
        <strain evidence="1">CGMCC 1.3617</strain>
    </source>
</reference>
<proteinExistence type="predicted"/>
<dbReference type="InterPro" id="IPR023393">
    <property type="entry name" value="START-like_dom_sf"/>
</dbReference>
<organism evidence="1 2">
    <name type="scientific">Neoroseomonas lacus</name>
    <dbReference type="NCBI Taxonomy" id="287609"/>
    <lineage>
        <taxon>Bacteria</taxon>
        <taxon>Pseudomonadati</taxon>
        <taxon>Pseudomonadota</taxon>
        <taxon>Alphaproteobacteria</taxon>
        <taxon>Acetobacterales</taxon>
        <taxon>Acetobacteraceae</taxon>
        <taxon>Neoroseomonas</taxon>
    </lineage>
</organism>
<dbReference type="Proteomes" id="UP000661507">
    <property type="component" value="Unassembled WGS sequence"/>
</dbReference>
<evidence type="ECO:0000313" key="2">
    <source>
        <dbReference type="Proteomes" id="UP000661507"/>
    </source>
</evidence>
<accession>A0A917KXK5</accession>
<name>A0A917KXK5_9PROT</name>
<dbReference type="EMBL" id="BMKW01000013">
    <property type="protein sequence ID" value="GGJ34596.1"/>
    <property type="molecule type" value="Genomic_DNA"/>
</dbReference>
<keyword evidence="2" id="KW-1185">Reference proteome</keyword>
<protein>
    <submittedName>
        <fullName evidence="1">Polyketide cyclase</fullName>
    </submittedName>
</protein>
<gene>
    <name evidence="1" type="ORF">GCM10011320_47920</name>
</gene>
<dbReference type="Gene3D" id="3.30.530.20">
    <property type="match status" value="1"/>
</dbReference>
<evidence type="ECO:0000313" key="1">
    <source>
        <dbReference type="EMBL" id="GGJ34596.1"/>
    </source>
</evidence>
<sequence>MPTRDSRTLTVRIERDAGIVYAFASQPENLPRWAAGLGRGLTRAGEGWLVESPLGRLKLRFAPANAYGVLDHAVTLPDGTEVDVPMRVVPNATGAEVMFTLFRQPAMSAEDFERDAGLVAADLNTLKGLLEAGPR</sequence>
<comment type="caution">
    <text evidence="1">The sequence shown here is derived from an EMBL/GenBank/DDBJ whole genome shotgun (WGS) entry which is preliminary data.</text>
</comment>
<dbReference type="AlphaFoldDB" id="A0A917KXK5"/>
<dbReference type="SUPFAM" id="SSF55961">
    <property type="entry name" value="Bet v1-like"/>
    <property type="match status" value="1"/>
</dbReference>